<organism evidence="2 3">
    <name type="scientific">Steccherinum ochraceum</name>
    <dbReference type="NCBI Taxonomy" id="92696"/>
    <lineage>
        <taxon>Eukaryota</taxon>
        <taxon>Fungi</taxon>
        <taxon>Dikarya</taxon>
        <taxon>Basidiomycota</taxon>
        <taxon>Agaricomycotina</taxon>
        <taxon>Agaricomycetes</taxon>
        <taxon>Polyporales</taxon>
        <taxon>Steccherinaceae</taxon>
        <taxon>Steccherinum</taxon>
    </lineage>
</organism>
<dbReference type="Proteomes" id="UP000292702">
    <property type="component" value="Unassembled WGS sequence"/>
</dbReference>
<accession>A0A4V2MW83</accession>
<evidence type="ECO:0000313" key="2">
    <source>
        <dbReference type="EMBL" id="TCD65287.1"/>
    </source>
</evidence>
<protein>
    <submittedName>
        <fullName evidence="2">Uncharacterized protein</fullName>
    </submittedName>
</protein>
<dbReference type="EMBL" id="RWJN01000189">
    <property type="protein sequence ID" value="TCD65287.1"/>
    <property type="molecule type" value="Genomic_DNA"/>
</dbReference>
<feature type="region of interest" description="Disordered" evidence="1">
    <location>
        <begin position="302"/>
        <end position="327"/>
    </location>
</feature>
<name>A0A4V2MW83_9APHY</name>
<dbReference type="Gene3D" id="2.60.120.620">
    <property type="entry name" value="q2cbj1_9rhob like domain"/>
    <property type="match status" value="1"/>
</dbReference>
<reference evidence="2 3" key="1">
    <citation type="submission" date="2018-11" db="EMBL/GenBank/DDBJ databases">
        <title>Genome assembly of Steccherinum ochraceum LE-BIN_3174, the white-rot fungus of the Steccherinaceae family (The Residual Polyporoid clade, Polyporales, Basidiomycota).</title>
        <authorList>
            <person name="Fedorova T.V."/>
            <person name="Glazunova O.A."/>
            <person name="Landesman E.O."/>
            <person name="Moiseenko K.V."/>
            <person name="Psurtseva N.V."/>
            <person name="Savinova O.S."/>
            <person name="Shakhova N.V."/>
            <person name="Tyazhelova T.V."/>
            <person name="Vasina D.V."/>
        </authorList>
    </citation>
    <scope>NUCLEOTIDE SEQUENCE [LARGE SCALE GENOMIC DNA]</scope>
    <source>
        <strain evidence="2 3">LE-BIN_3174</strain>
    </source>
</reference>
<dbReference type="PANTHER" id="PTHR33099:SF11">
    <property type="entry name" value="FE2OG DIOXYGENASE DOMAIN-CONTAINING PROTEIN"/>
    <property type="match status" value="1"/>
</dbReference>
<dbReference type="AlphaFoldDB" id="A0A4V2MW83"/>
<evidence type="ECO:0000313" key="3">
    <source>
        <dbReference type="Proteomes" id="UP000292702"/>
    </source>
</evidence>
<comment type="caution">
    <text evidence="2">The sequence shown here is derived from an EMBL/GenBank/DDBJ whole genome shotgun (WGS) entry which is preliminary data.</text>
</comment>
<keyword evidence="3" id="KW-1185">Reference proteome</keyword>
<dbReference type="PANTHER" id="PTHR33099">
    <property type="entry name" value="FE2OG DIOXYGENASE DOMAIN-CONTAINING PROTEIN"/>
    <property type="match status" value="1"/>
</dbReference>
<evidence type="ECO:0000256" key="1">
    <source>
        <dbReference type="SAM" id="MobiDB-lite"/>
    </source>
</evidence>
<sequence length="1107" mass="121887">MSFSEIRKHALDMPAYRDNHPPSAKSKLRVAEQVELESEAIEVIDVRDALEECLPVSFDGKGAYSTTFSYKRANGVTVNPALQIKGLGNVGLPLSERDAKEIKNHARRVSADSGESKSLADLWELSPELLEFANPKWNRILLELAYEMCLSLGVSGVVRKPSCKLTNLLLYGSGSLSKPQTDDSANGAFATVMMFLPSEYTGGELHLTHAATGLSTIYDCSLSNRYETNVVAWYNGITYKTNPVTSGHKLALVYSISYPETSKTRTAPDATKALNRVCNTVQRLRQVLTYWQDHDHLLVGADNDKEEAGTSETGASSRSPSPDPGAVPDKVVLLLSNTYPLADLRLSSLVSEDLQKVSILSSLTRELNDEVHLGLASVVYKIVGSANDDDFDGDEEEYNFEGGCGPPSGGEDLEFSEVSWVNAEVTAMVDLKGNTIGYKKLESLWEAVPGQDVLDDELQKEKWVKQDFTEYLEDGRWALERFYQRTALVIWPHTSNNRIRYGISADAACKALSSLVIDATSAQPSDEARETAHYALQLATRKSAELVASAVCRAAYDWDDAALWSRAVKECCQLGAGLSIFKETIEIREAIMKFGFTKIQEGLDIMLEHDTRNFARFTFLEQVEGWCTNPEGPFHNEAATIVPWIGHSRDASLASLRAPAAEDQDLFIRLSAKYGGLIYLRDRILPQIKKSSEHGFLRDLALRLCKEEIFAGEAALRHEVALAVMRAAIDRAPLGSFTIPAASVHHGYATRKSSVNLEQGKFQCARSYLDACLGNLDCLVVPVLEKLIEVEPLEAQVGARHITDVMIPVLQHLAEYPQTHPHVTVSVETAEFFEWALAPAVQLAGWSPTYAEIQRHVRSTIVAACLPGAAEILFEHLQSPEAAMSATTARVFIEELTSATGPSSRLNLPDGYTGPTSSTVQRTVMQRYIRDVKLSTTRGIVSAIKFCVQWRTLYPDTISAVLQRLTAPTVLIPQYISSVLVPAIPDLRALALQHGLLDAFAPTLQAIIFQWMQNCFLSKPVQDVCERIPSVLAALCKCEKCNWLHNFLVVDTQQPVLTLAGIGAPAKRHLEAELERCASGKGLCSWALYKNRGLTQGIQASPYIGPY</sequence>
<dbReference type="OrthoDB" id="124582at2759"/>
<gene>
    <name evidence="2" type="ORF">EIP91_002849</name>
</gene>
<feature type="compositionally biased region" description="Polar residues" evidence="1">
    <location>
        <begin position="310"/>
        <end position="320"/>
    </location>
</feature>
<proteinExistence type="predicted"/>